<organism evidence="12 13">
    <name type="scientific">Streptomyces lannensis</name>
    <dbReference type="NCBI Taxonomy" id="766498"/>
    <lineage>
        <taxon>Bacteria</taxon>
        <taxon>Bacillati</taxon>
        <taxon>Actinomycetota</taxon>
        <taxon>Actinomycetes</taxon>
        <taxon>Kitasatosporales</taxon>
        <taxon>Streptomycetaceae</taxon>
        <taxon>Streptomyces</taxon>
    </lineage>
</organism>
<dbReference type="PRINTS" id="PR00162">
    <property type="entry name" value="RIESKE"/>
</dbReference>
<accession>A0ABP7K9P3</accession>
<evidence type="ECO:0000256" key="5">
    <source>
        <dbReference type="ARBA" id="ARBA00023004"/>
    </source>
</evidence>
<name>A0ABP7K9P3_9ACTN</name>
<dbReference type="InterPro" id="IPR005805">
    <property type="entry name" value="Rieske_Fe-S_prot_C"/>
</dbReference>
<gene>
    <name evidence="12" type="ORF">GCM10022207_39230</name>
</gene>
<evidence type="ECO:0000256" key="1">
    <source>
        <dbReference type="ARBA" id="ARBA00002494"/>
    </source>
</evidence>
<feature type="domain" description="Rieske" evidence="11">
    <location>
        <begin position="69"/>
        <end position="161"/>
    </location>
</feature>
<dbReference type="InterPro" id="IPR017941">
    <property type="entry name" value="Rieske_2Fe-2S"/>
</dbReference>
<protein>
    <recommendedName>
        <fullName evidence="2">Cytochrome bc1 complex Rieske iron-sulfur subunit</fullName>
    </recommendedName>
    <alternativeName>
        <fullName evidence="8">Cytochrome bc1 reductase complex subunit QcrA</fullName>
    </alternativeName>
</protein>
<dbReference type="EMBL" id="BAAAZA010000010">
    <property type="protein sequence ID" value="GAA3870288.1"/>
    <property type="molecule type" value="Genomic_DNA"/>
</dbReference>
<keyword evidence="5" id="KW-0408">Iron</keyword>
<dbReference type="Pfam" id="PF00355">
    <property type="entry name" value="Rieske"/>
    <property type="match status" value="1"/>
</dbReference>
<evidence type="ECO:0000256" key="7">
    <source>
        <dbReference type="ARBA" id="ARBA00023157"/>
    </source>
</evidence>
<dbReference type="CDD" id="cd03467">
    <property type="entry name" value="Rieske"/>
    <property type="match status" value="1"/>
</dbReference>
<dbReference type="Proteomes" id="UP001501563">
    <property type="component" value="Unassembled WGS sequence"/>
</dbReference>
<evidence type="ECO:0000313" key="12">
    <source>
        <dbReference type="EMBL" id="GAA3870288.1"/>
    </source>
</evidence>
<evidence type="ECO:0000256" key="4">
    <source>
        <dbReference type="ARBA" id="ARBA00022723"/>
    </source>
</evidence>
<keyword evidence="13" id="KW-1185">Reference proteome</keyword>
<evidence type="ECO:0000256" key="9">
    <source>
        <dbReference type="ARBA" id="ARBA00034078"/>
    </source>
</evidence>
<reference evidence="13" key="1">
    <citation type="journal article" date="2019" name="Int. J. Syst. Evol. Microbiol.">
        <title>The Global Catalogue of Microorganisms (GCM) 10K type strain sequencing project: providing services to taxonomists for standard genome sequencing and annotation.</title>
        <authorList>
            <consortium name="The Broad Institute Genomics Platform"/>
            <consortium name="The Broad Institute Genome Sequencing Center for Infectious Disease"/>
            <person name="Wu L."/>
            <person name="Ma J."/>
        </authorList>
    </citation>
    <scope>NUCLEOTIDE SEQUENCE [LARGE SCALE GENOMIC DNA]</scope>
    <source>
        <strain evidence="13">JCM 16578</strain>
    </source>
</reference>
<dbReference type="PANTHER" id="PTHR10134">
    <property type="entry name" value="CYTOCHROME B-C1 COMPLEX SUBUNIT RIESKE, MITOCHONDRIAL"/>
    <property type="match status" value="1"/>
</dbReference>
<proteinExistence type="predicted"/>
<evidence type="ECO:0000256" key="3">
    <source>
        <dbReference type="ARBA" id="ARBA00022714"/>
    </source>
</evidence>
<dbReference type="RefSeq" id="WP_345549738.1">
    <property type="nucleotide sequence ID" value="NZ_BAAAZA010000010.1"/>
</dbReference>
<dbReference type="InterPro" id="IPR036922">
    <property type="entry name" value="Rieske_2Fe-2S_sf"/>
</dbReference>
<keyword evidence="7" id="KW-1015">Disulfide bond</keyword>
<dbReference type="Gene3D" id="2.102.10.10">
    <property type="entry name" value="Rieske [2Fe-2S] iron-sulphur domain"/>
    <property type="match status" value="1"/>
</dbReference>
<dbReference type="InterPro" id="IPR006311">
    <property type="entry name" value="TAT_signal"/>
</dbReference>
<dbReference type="SUPFAM" id="SSF50022">
    <property type="entry name" value="ISP domain"/>
    <property type="match status" value="1"/>
</dbReference>
<comment type="function">
    <text evidence="1">Iron-sulfur subunit of the cytochrome bc1 complex, an essential component of the respiratory electron transport chain required for ATP synthesis. The bc1 complex catalyzes the oxidation of menaquinol and the reduction of cytochrome c in the respiratory chain. The bc1 complex operates through a Q-cycle mechanism that couples electron transfer to generation of the proton gradient that drives ATP synthesis.</text>
</comment>
<feature type="compositionally biased region" description="Low complexity" evidence="10">
    <location>
        <begin position="39"/>
        <end position="54"/>
    </location>
</feature>
<dbReference type="InterPro" id="IPR014349">
    <property type="entry name" value="Rieske_Fe-S_prot"/>
</dbReference>
<comment type="caution">
    <text evidence="12">The sequence shown here is derived from an EMBL/GenBank/DDBJ whole genome shotgun (WGS) entry which is preliminary data.</text>
</comment>
<dbReference type="PROSITE" id="PS51296">
    <property type="entry name" value="RIESKE"/>
    <property type="match status" value="1"/>
</dbReference>
<comment type="cofactor">
    <cofactor evidence="9">
        <name>[2Fe-2S] cluster</name>
        <dbReference type="ChEBI" id="CHEBI:190135"/>
    </cofactor>
</comment>
<evidence type="ECO:0000313" key="13">
    <source>
        <dbReference type="Proteomes" id="UP001501563"/>
    </source>
</evidence>
<keyword evidence="6" id="KW-0411">Iron-sulfur</keyword>
<keyword evidence="3" id="KW-0001">2Fe-2S</keyword>
<feature type="region of interest" description="Disordered" evidence="10">
    <location>
        <begin position="34"/>
        <end position="74"/>
    </location>
</feature>
<sequence>MTSEALQPGSAPARRTVMAAVGVTGLAAALTACGDSGNSSAPSTSQSDSAASSGTSGGGENAAAGTDGTVLAKTADIPEGGGKVFADQGVVVTQPAAGTFKAFSSKCTHQGCAVSGISNGVIVCPCHGSHFSATDGSVQKGPATQPLAAANISVSGDEIKLT</sequence>
<evidence type="ECO:0000256" key="2">
    <source>
        <dbReference type="ARBA" id="ARBA00015816"/>
    </source>
</evidence>
<evidence type="ECO:0000256" key="6">
    <source>
        <dbReference type="ARBA" id="ARBA00023014"/>
    </source>
</evidence>
<evidence type="ECO:0000256" key="8">
    <source>
        <dbReference type="ARBA" id="ARBA00029586"/>
    </source>
</evidence>
<evidence type="ECO:0000259" key="11">
    <source>
        <dbReference type="PROSITE" id="PS51296"/>
    </source>
</evidence>
<dbReference type="PROSITE" id="PS51318">
    <property type="entry name" value="TAT"/>
    <property type="match status" value="1"/>
</dbReference>
<keyword evidence="4" id="KW-0479">Metal-binding</keyword>
<evidence type="ECO:0000256" key="10">
    <source>
        <dbReference type="SAM" id="MobiDB-lite"/>
    </source>
</evidence>